<evidence type="ECO:0000313" key="2">
    <source>
        <dbReference type="Proteomes" id="UP000195440"/>
    </source>
</evidence>
<dbReference type="EMBL" id="LOHF01000026">
    <property type="protein sequence ID" value="OUM71467.1"/>
    <property type="molecule type" value="Genomic_DNA"/>
</dbReference>
<reference evidence="1 2" key="1">
    <citation type="journal article" date="2017" name="Syst. Appl. Microbiol.">
        <title>Pseudomonas caspiana sp. nov., a citrus pathogen in the Pseudomonas syringae phylogenetic group.</title>
        <authorList>
            <person name="Busquets A."/>
            <person name="Gomila M."/>
            <person name="Beiki F."/>
            <person name="Mulet M."/>
            <person name="Rahimian H."/>
            <person name="Garcia-Valdes E."/>
            <person name="Lalucat J."/>
        </authorList>
    </citation>
    <scope>NUCLEOTIDE SEQUENCE [LARGE SCALE GENOMIC DNA]</scope>
    <source>
        <strain evidence="1 2">FBF102</strain>
    </source>
</reference>
<sequence length="106" mass="11606">MNTYLERGLTADEADFILANADRYVMTIGVGDRRTGTAVLGARFAIATNWSGENVSDLQLTPDPFAAGEYRHRLTLAGRALTVTDSHSGTNIYGSIRYFTVEPKFS</sequence>
<protein>
    <submittedName>
        <fullName evidence="1">Uncharacterized protein</fullName>
    </submittedName>
</protein>
<comment type="caution">
    <text evidence="1">The sequence shown here is derived from an EMBL/GenBank/DDBJ whole genome shotgun (WGS) entry which is preliminary data.</text>
</comment>
<keyword evidence="2" id="KW-1185">Reference proteome</keyword>
<name>A0A1Y3NVA3_9PSED</name>
<gene>
    <name evidence="1" type="ORF">AUC60_22850</name>
</gene>
<dbReference type="AlphaFoldDB" id="A0A1Y3NVA3"/>
<proteinExistence type="predicted"/>
<accession>A0A1Y3NVA3</accession>
<evidence type="ECO:0000313" key="1">
    <source>
        <dbReference type="EMBL" id="OUM71467.1"/>
    </source>
</evidence>
<dbReference type="Proteomes" id="UP000195440">
    <property type="component" value="Unassembled WGS sequence"/>
</dbReference>
<organism evidence="1 2">
    <name type="scientific">Pseudomonas caspiana</name>
    <dbReference type="NCBI Taxonomy" id="1451454"/>
    <lineage>
        <taxon>Bacteria</taxon>
        <taxon>Pseudomonadati</taxon>
        <taxon>Pseudomonadota</taxon>
        <taxon>Gammaproteobacteria</taxon>
        <taxon>Pseudomonadales</taxon>
        <taxon>Pseudomonadaceae</taxon>
        <taxon>Pseudomonas</taxon>
    </lineage>
</organism>